<evidence type="ECO:0000256" key="1">
    <source>
        <dbReference type="SAM" id="MobiDB-lite"/>
    </source>
</evidence>
<evidence type="ECO:0008006" key="5">
    <source>
        <dbReference type="Google" id="ProtNLM"/>
    </source>
</evidence>
<reference evidence="3 4" key="1">
    <citation type="journal article" date="2021" name="Sci. Rep.">
        <title>The genome of the diatom Chaetoceros tenuissimus carries an ancient integrated fragment of an extant virus.</title>
        <authorList>
            <person name="Hongo Y."/>
            <person name="Kimura K."/>
            <person name="Takaki Y."/>
            <person name="Yoshida Y."/>
            <person name="Baba S."/>
            <person name="Kobayashi G."/>
            <person name="Nagasaki K."/>
            <person name="Hano T."/>
            <person name="Tomaru Y."/>
        </authorList>
    </citation>
    <scope>NUCLEOTIDE SEQUENCE [LARGE SCALE GENOMIC DNA]</scope>
    <source>
        <strain evidence="3 4">NIES-3715</strain>
    </source>
</reference>
<dbReference type="Gene3D" id="2.60.120.260">
    <property type="entry name" value="Galactose-binding domain-like"/>
    <property type="match status" value="1"/>
</dbReference>
<evidence type="ECO:0000313" key="4">
    <source>
        <dbReference type="Proteomes" id="UP001054902"/>
    </source>
</evidence>
<name>A0AAD3D1Y9_9STRA</name>
<evidence type="ECO:0000256" key="2">
    <source>
        <dbReference type="SAM" id="SignalP"/>
    </source>
</evidence>
<protein>
    <recommendedName>
        <fullName evidence="5">F5/8 type C domain-containing protein</fullName>
    </recommendedName>
</protein>
<feature type="compositionally biased region" description="Low complexity" evidence="1">
    <location>
        <begin position="54"/>
        <end position="68"/>
    </location>
</feature>
<dbReference type="AlphaFoldDB" id="A0AAD3D1Y9"/>
<dbReference type="EMBL" id="BLLK01000047">
    <property type="protein sequence ID" value="GFH55030.1"/>
    <property type="molecule type" value="Genomic_DNA"/>
</dbReference>
<accession>A0AAD3D1Y9</accession>
<feature type="signal peptide" evidence="2">
    <location>
        <begin position="1"/>
        <end position="22"/>
    </location>
</feature>
<feature type="region of interest" description="Disordered" evidence="1">
    <location>
        <begin position="48"/>
        <end position="74"/>
    </location>
</feature>
<proteinExistence type="predicted"/>
<keyword evidence="4" id="KW-1185">Reference proteome</keyword>
<keyword evidence="2" id="KW-0732">Signal</keyword>
<sequence>MKFHFDAALIASLLALPSLSLAKLGVSKLESSDEGKLIDVSTEPDVTDNKMSIRSGSLRSSASGNLANRRVTETQDSPSIELYPDWDPSKKYSSYRILSHFAGNGIWDVSVFELYSDADCTPGNKINISKSTATLISSGNAPYAGYEPASAFDESSYSLWGGRRDGEYFWLGYESGPSSVVKCIKINQGNSNGQWMQDSFKIQGKDGDEEWTNLYEVEGAKTSTGELVLNLSETWSNNPDEEPLFETIPDMSDEDIASVMKWIAAEVGMVKNPFCWKDSYGRGVGTLPGRVSDCPSGYTNNGLTCGRGSDDIWAPSKVADCPSGYTNMGYTCFRGTDDISAPSRVADCPSGYTNMGLTCHKWWWPHTLSGGPSRFTCPSGYFKSSISHRCHKNCPEGYTNTGETCHRGPSSLGMSSMTCPEGYFQSKATARCHKLCPPGYTNMGETCHRPVSTLGLDAMTCKEGEEAGVGGARCYPVNGYCFGGEEYDAGLCYSRCSNGFDGVGPVCWGTCDNSQVDCGMACAKTTEDCVLAVADQVVSTLILAANIASLGLATPVTSGVSAGASTITVGGKVVAGTSKAGKALVKLVSKLQTVKPSGLAKGATIYQRVVHAKTGTIFRTIKTSAKIGSEHYGLAQSFRRAFAEDFANQTSKEIEAELDSHFTPETATYLKGLWADRMLTDLADAENWEIASSALGYVSIVDISGVTGVVSAYAKPVCDENVPFPCTDANLNC</sequence>
<evidence type="ECO:0000313" key="3">
    <source>
        <dbReference type="EMBL" id="GFH55030.1"/>
    </source>
</evidence>
<dbReference type="InterPro" id="IPR009030">
    <property type="entry name" value="Growth_fac_rcpt_cys_sf"/>
</dbReference>
<dbReference type="Proteomes" id="UP001054902">
    <property type="component" value="Unassembled WGS sequence"/>
</dbReference>
<comment type="caution">
    <text evidence="3">The sequence shown here is derived from an EMBL/GenBank/DDBJ whole genome shotgun (WGS) entry which is preliminary data.</text>
</comment>
<gene>
    <name evidence="3" type="ORF">CTEN210_11506</name>
</gene>
<feature type="chain" id="PRO_5042164776" description="F5/8 type C domain-containing protein" evidence="2">
    <location>
        <begin position="23"/>
        <end position="733"/>
    </location>
</feature>
<dbReference type="SUPFAM" id="SSF57184">
    <property type="entry name" value="Growth factor receptor domain"/>
    <property type="match status" value="1"/>
</dbReference>
<organism evidence="3 4">
    <name type="scientific">Chaetoceros tenuissimus</name>
    <dbReference type="NCBI Taxonomy" id="426638"/>
    <lineage>
        <taxon>Eukaryota</taxon>
        <taxon>Sar</taxon>
        <taxon>Stramenopiles</taxon>
        <taxon>Ochrophyta</taxon>
        <taxon>Bacillariophyta</taxon>
        <taxon>Coscinodiscophyceae</taxon>
        <taxon>Chaetocerotophycidae</taxon>
        <taxon>Chaetocerotales</taxon>
        <taxon>Chaetocerotaceae</taxon>
        <taxon>Chaetoceros</taxon>
    </lineage>
</organism>